<dbReference type="Proteomes" id="UP001632038">
    <property type="component" value="Unassembled WGS sequence"/>
</dbReference>
<keyword evidence="5" id="KW-1185">Reference proteome</keyword>
<dbReference type="AlphaFoldDB" id="A0ABD3DK71"/>
<feature type="region of interest" description="Disordered" evidence="2">
    <location>
        <begin position="1"/>
        <end position="62"/>
    </location>
</feature>
<dbReference type="EMBL" id="JAVIJP010000016">
    <property type="protein sequence ID" value="KAL3642254.1"/>
    <property type="molecule type" value="Genomic_DNA"/>
</dbReference>
<comment type="caution">
    <text evidence="4">The sequence shown here is derived from an EMBL/GenBank/DDBJ whole genome shotgun (WGS) entry which is preliminary data.</text>
</comment>
<dbReference type="Gene3D" id="2.30.29.30">
    <property type="entry name" value="Pleckstrin-homology domain (PH domain)/Phosphotyrosine-binding domain (PTB)"/>
    <property type="match status" value="1"/>
</dbReference>
<gene>
    <name evidence="4" type="ORF">CASFOL_013069</name>
</gene>
<sequence>MVMEKMKDHHQFEDHRFPTSPLTKSPFQATPGRSTQSPSSSDQSFPFTENDGEKNQKTKLQRKGTSFVYRIREHVRMGPTFSDTVKGKLSVGAKIIKNGGRDNIFKGIFGVSDGEKLLKASQCYLSTTSGPIAGILFISTIKVGFCSERSISVQSSSGPGFIRIPYKLSIPVKKIKGGYESENVNNPAQRYIQIVTKDNFEFWFMGFVRYEKAFLNLQRAISMSV</sequence>
<evidence type="ECO:0000313" key="4">
    <source>
        <dbReference type="EMBL" id="KAL3642254.1"/>
    </source>
</evidence>
<dbReference type="PANTHER" id="PTHR31969">
    <property type="entry name" value="GEM-LIKE PROTEIN 2"/>
    <property type="match status" value="1"/>
</dbReference>
<dbReference type="SMART" id="SM00568">
    <property type="entry name" value="GRAM"/>
    <property type="match status" value="1"/>
</dbReference>
<accession>A0ABD3DK71</accession>
<evidence type="ECO:0000259" key="3">
    <source>
        <dbReference type="SMART" id="SM00568"/>
    </source>
</evidence>
<evidence type="ECO:0000256" key="2">
    <source>
        <dbReference type="SAM" id="MobiDB-lite"/>
    </source>
</evidence>
<proteinExistence type="inferred from homology"/>
<name>A0ABD3DK71_9LAMI</name>
<evidence type="ECO:0000256" key="1">
    <source>
        <dbReference type="ARBA" id="ARBA00009414"/>
    </source>
</evidence>
<evidence type="ECO:0000313" key="5">
    <source>
        <dbReference type="Proteomes" id="UP001632038"/>
    </source>
</evidence>
<dbReference type="Pfam" id="PF02893">
    <property type="entry name" value="GRAM"/>
    <property type="match status" value="1"/>
</dbReference>
<dbReference type="InterPro" id="IPR004182">
    <property type="entry name" value="GRAM"/>
</dbReference>
<comment type="similarity">
    <text evidence="1">Belongs to the GEM family.</text>
</comment>
<dbReference type="InterPro" id="IPR037848">
    <property type="entry name" value="GEM-like"/>
</dbReference>
<protein>
    <recommendedName>
        <fullName evidence="3">GRAM domain-containing protein</fullName>
    </recommendedName>
</protein>
<reference evidence="5" key="1">
    <citation type="journal article" date="2024" name="IScience">
        <title>Strigolactones Initiate the Formation of Haustorium-like Structures in Castilleja.</title>
        <authorList>
            <person name="Buerger M."/>
            <person name="Peterson D."/>
            <person name="Chory J."/>
        </authorList>
    </citation>
    <scope>NUCLEOTIDE SEQUENCE [LARGE SCALE GENOMIC DNA]</scope>
</reference>
<dbReference type="InterPro" id="IPR011993">
    <property type="entry name" value="PH-like_dom_sf"/>
</dbReference>
<feature type="compositionally biased region" description="Polar residues" evidence="2">
    <location>
        <begin position="20"/>
        <end position="33"/>
    </location>
</feature>
<feature type="compositionally biased region" description="Low complexity" evidence="2">
    <location>
        <begin position="34"/>
        <end position="48"/>
    </location>
</feature>
<organism evidence="4 5">
    <name type="scientific">Castilleja foliolosa</name>
    <dbReference type="NCBI Taxonomy" id="1961234"/>
    <lineage>
        <taxon>Eukaryota</taxon>
        <taxon>Viridiplantae</taxon>
        <taxon>Streptophyta</taxon>
        <taxon>Embryophyta</taxon>
        <taxon>Tracheophyta</taxon>
        <taxon>Spermatophyta</taxon>
        <taxon>Magnoliopsida</taxon>
        <taxon>eudicotyledons</taxon>
        <taxon>Gunneridae</taxon>
        <taxon>Pentapetalae</taxon>
        <taxon>asterids</taxon>
        <taxon>lamiids</taxon>
        <taxon>Lamiales</taxon>
        <taxon>Orobanchaceae</taxon>
        <taxon>Pedicularideae</taxon>
        <taxon>Castillejinae</taxon>
        <taxon>Castilleja</taxon>
    </lineage>
</organism>
<feature type="compositionally biased region" description="Basic and acidic residues" evidence="2">
    <location>
        <begin position="1"/>
        <end position="17"/>
    </location>
</feature>
<feature type="domain" description="GRAM" evidence="3">
    <location>
        <begin position="103"/>
        <end position="182"/>
    </location>
</feature>